<organism evidence="1 2">
    <name type="scientific">Lysobacter koreensis</name>
    <dbReference type="NCBI Taxonomy" id="266122"/>
    <lineage>
        <taxon>Bacteria</taxon>
        <taxon>Pseudomonadati</taxon>
        <taxon>Pseudomonadota</taxon>
        <taxon>Gammaproteobacteria</taxon>
        <taxon>Lysobacterales</taxon>
        <taxon>Lysobacteraceae</taxon>
        <taxon>Lysobacter</taxon>
    </lineage>
</organism>
<sequence length="131" mass="14187">MLLAVGCGRTSPKQRLRDSLDGLKASLEARDVAGMQQWLADDFIGPEGLDRTGAKRIAQGVFLRHGDIGVNVGPLDVSLRPRHATVSFSAALTGGSGGMLPETAQLYDVETGWRLDDGEWRLTSARWTPRL</sequence>
<protein>
    <submittedName>
        <fullName evidence="1">Nuclear transport factor 2 family protein</fullName>
    </submittedName>
</protein>
<evidence type="ECO:0000313" key="2">
    <source>
        <dbReference type="Proteomes" id="UP001597090"/>
    </source>
</evidence>
<dbReference type="RefSeq" id="WP_386811073.1">
    <property type="nucleotide sequence ID" value="NZ_JBHTIH010000002.1"/>
</dbReference>
<reference evidence="2" key="1">
    <citation type="journal article" date="2019" name="Int. J. Syst. Evol. Microbiol.">
        <title>The Global Catalogue of Microorganisms (GCM) 10K type strain sequencing project: providing services to taxonomists for standard genome sequencing and annotation.</title>
        <authorList>
            <consortium name="The Broad Institute Genomics Platform"/>
            <consortium name="The Broad Institute Genome Sequencing Center for Infectious Disease"/>
            <person name="Wu L."/>
            <person name="Ma J."/>
        </authorList>
    </citation>
    <scope>NUCLEOTIDE SEQUENCE [LARGE SCALE GENOMIC DNA]</scope>
    <source>
        <strain evidence="2">CCUG 55491</strain>
    </source>
</reference>
<dbReference type="EMBL" id="JBHTIH010000002">
    <property type="protein sequence ID" value="MFD0738135.1"/>
    <property type="molecule type" value="Genomic_DNA"/>
</dbReference>
<accession>A0ABW2YI99</accession>
<gene>
    <name evidence="1" type="ORF">ACFQZQ_02365</name>
</gene>
<comment type="caution">
    <text evidence="1">The sequence shown here is derived from an EMBL/GenBank/DDBJ whole genome shotgun (WGS) entry which is preliminary data.</text>
</comment>
<dbReference type="InterPro" id="IPR032710">
    <property type="entry name" value="NTF2-like_dom_sf"/>
</dbReference>
<keyword evidence="2" id="KW-1185">Reference proteome</keyword>
<proteinExistence type="predicted"/>
<dbReference type="Proteomes" id="UP001597090">
    <property type="component" value="Unassembled WGS sequence"/>
</dbReference>
<dbReference type="SUPFAM" id="SSF54427">
    <property type="entry name" value="NTF2-like"/>
    <property type="match status" value="1"/>
</dbReference>
<evidence type="ECO:0000313" key="1">
    <source>
        <dbReference type="EMBL" id="MFD0738135.1"/>
    </source>
</evidence>
<name>A0ABW2YI99_9GAMM</name>